<dbReference type="PANTHER" id="PTHR43569">
    <property type="entry name" value="AMIDOHYDROLASE"/>
    <property type="match status" value="1"/>
</dbReference>
<protein>
    <submittedName>
        <fullName evidence="3">Amidohydrolase family protein</fullName>
    </submittedName>
</protein>
<evidence type="ECO:0000313" key="4">
    <source>
        <dbReference type="Proteomes" id="UP000558089"/>
    </source>
</evidence>
<keyword evidence="3" id="KW-0378">Hydrolase</keyword>
<organism evidence="3 4">
    <name type="scientific">Flagellimonas chongwuensis</name>
    <dbReference type="NCBI Taxonomy" id="2697365"/>
    <lineage>
        <taxon>Bacteria</taxon>
        <taxon>Pseudomonadati</taxon>
        <taxon>Bacteroidota</taxon>
        <taxon>Flavobacteriia</taxon>
        <taxon>Flavobacteriales</taxon>
        <taxon>Flavobacteriaceae</taxon>
        <taxon>Flagellimonas</taxon>
    </lineage>
</organism>
<evidence type="ECO:0000256" key="1">
    <source>
        <dbReference type="ARBA" id="ARBA00038310"/>
    </source>
</evidence>
<dbReference type="SUPFAM" id="SSF51556">
    <property type="entry name" value="Metallo-dependent hydrolases"/>
    <property type="match status" value="1"/>
</dbReference>
<dbReference type="AlphaFoldDB" id="A0A850NLA3"/>
<accession>A0A850NLA3</accession>
<dbReference type="Proteomes" id="UP000558089">
    <property type="component" value="Unassembled WGS sequence"/>
</dbReference>
<dbReference type="EMBL" id="WYET01000004">
    <property type="protein sequence ID" value="NVN19078.1"/>
    <property type="molecule type" value="Genomic_DNA"/>
</dbReference>
<proteinExistence type="inferred from homology"/>
<dbReference type="InterPro" id="IPR006680">
    <property type="entry name" value="Amidohydro-rel"/>
</dbReference>
<dbReference type="InterPro" id="IPR032466">
    <property type="entry name" value="Metal_Hydrolase"/>
</dbReference>
<gene>
    <name evidence="3" type="ORF">GUA46_12060</name>
</gene>
<dbReference type="Gene3D" id="3.20.20.140">
    <property type="entry name" value="Metal-dependent hydrolases"/>
    <property type="match status" value="1"/>
</dbReference>
<sequence>MSELKIDSHQHFWKYHPNIHEWMDSSMEIIKNDFMPADLHPLLQKNNIDGCVAVQADQSETETLFLLNLAKENQFIKGVVGWLDLCAEDIDIKLEKYSKYEALKGLRHIVQDEPDKNFMLRPNFKNGISLLGKYNLAYDILIYQEQLPAALELVKTFPEQAFVLDHMAKPVIDGKVDPVWASYISELGKHKNVHCKVSGMVTETKWGTWQKNDFVPYLDQVFGSFGPDKILFGSDWPVCLLSAQYYEVVDIVENYLVHLPSTVRKKVMGLNAIKFYNLTL</sequence>
<evidence type="ECO:0000259" key="2">
    <source>
        <dbReference type="Pfam" id="PF04909"/>
    </source>
</evidence>
<dbReference type="PANTHER" id="PTHR43569:SF2">
    <property type="entry name" value="AMIDOHYDROLASE-RELATED DOMAIN-CONTAINING PROTEIN"/>
    <property type="match status" value="1"/>
</dbReference>
<evidence type="ECO:0000313" key="3">
    <source>
        <dbReference type="EMBL" id="NVN19078.1"/>
    </source>
</evidence>
<comment type="caution">
    <text evidence="3">The sequence shown here is derived from an EMBL/GenBank/DDBJ whole genome shotgun (WGS) entry which is preliminary data.</text>
</comment>
<reference evidence="3 4" key="1">
    <citation type="submission" date="2020-01" db="EMBL/GenBank/DDBJ databases">
        <title>Draft Genome Analysis of Muricauda sp. HICW Isolated from coastal seawater of PR China.</title>
        <authorList>
            <person name="Chen M.-X."/>
        </authorList>
    </citation>
    <scope>NUCLEOTIDE SEQUENCE [LARGE SCALE GENOMIC DNA]</scope>
    <source>
        <strain evidence="3 4">HICW</strain>
    </source>
</reference>
<feature type="domain" description="Amidohydrolase-related" evidence="2">
    <location>
        <begin position="6"/>
        <end position="278"/>
    </location>
</feature>
<keyword evidence="4" id="KW-1185">Reference proteome</keyword>
<name>A0A850NLA3_9FLAO</name>
<dbReference type="InterPro" id="IPR052350">
    <property type="entry name" value="Metallo-dep_Lactonases"/>
</dbReference>
<dbReference type="Pfam" id="PF04909">
    <property type="entry name" value="Amidohydro_2"/>
    <property type="match status" value="1"/>
</dbReference>
<comment type="similarity">
    <text evidence="1">Belongs to the metallo-dependent hydrolases superfamily.</text>
</comment>
<dbReference type="RefSeq" id="WP_176620702.1">
    <property type="nucleotide sequence ID" value="NZ_WYET01000004.1"/>
</dbReference>
<dbReference type="GO" id="GO:0016787">
    <property type="term" value="F:hydrolase activity"/>
    <property type="evidence" value="ECO:0007669"/>
    <property type="project" value="UniProtKB-KW"/>
</dbReference>